<keyword evidence="1" id="KW-0732">Signal</keyword>
<organism evidence="2 3">
    <name type="scientific">Vitrella brassicaformis (strain CCMP3155)</name>
    <dbReference type="NCBI Taxonomy" id="1169540"/>
    <lineage>
        <taxon>Eukaryota</taxon>
        <taxon>Sar</taxon>
        <taxon>Alveolata</taxon>
        <taxon>Colpodellida</taxon>
        <taxon>Vitrellaceae</taxon>
        <taxon>Vitrella</taxon>
    </lineage>
</organism>
<dbReference type="InterPro" id="IPR036444">
    <property type="entry name" value="PLipase_A2_dom_sf"/>
</dbReference>
<dbReference type="Gene3D" id="1.20.90.10">
    <property type="entry name" value="Phospholipase A2 domain"/>
    <property type="match status" value="1"/>
</dbReference>
<name>A0A0G4ERS3_VITBC</name>
<dbReference type="GO" id="GO:0006644">
    <property type="term" value="P:phospholipid metabolic process"/>
    <property type="evidence" value="ECO:0007669"/>
    <property type="project" value="InterPro"/>
</dbReference>
<feature type="chain" id="PRO_5005187522" description="EGF-like domain-containing protein" evidence="1">
    <location>
        <begin position="27"/>
        <end position="140"/>
    </location>
</feature>
<accession>A0A0G4ERS3</accession>
<gene>
    <name evidence="2" type="ORF">Vbra_13044</name>
</gene>
<dbReference type="SUPFAM" id="SSF48619">
    <property type="entry name" value="Phospholipase A2, PLA2"/>
    <property type="match status" value="1"/>
</dbReference>
<evidence type="ECO:0000313" key="3">
    <source>
        <dbReference type="Proteomes" id="UP000041254"/>
    </source>
</evidence>
<dbReference type="InParanoid" id="A0A0G4ERS3"/>
<evidence type="ECO:0008006" key="4">
    <source>
        <dbReference type="Google" id="ProtNLM"/>
    </source>
</evidence>
<sequence>MMMQFNWKVLLLTAVVVAPAAVPTSGLANYGNWCGYSRGCGVGTPCPVMDCRDGVDCVCKEHDRCLNQHGYHKCGCDFHFMRDLPGASCSTPECHAYKAAALAVFQKKPCECRKKHCIPWFGGKKCWKIKYPGLGGKPNC</sequence>
<evidence type="ECO:0000313" key="2">
    <source>
        <dbReference type="EMBL" id="CEM00909.1"/>
    </source>
</evidence>
<feature type="signal peptide" evidence="1">
    <location>
        <begin position="1"/>
        <end position="26"/>
    </location>
</feature>
<protein>
    <recommendedName>
        <fullName evidence="4">EGF-like domain-containing protein</fullName>
    </recommendedName>
</protein>
<dbReference type="GO" id="GO:0050482">
    <property type="term" value="P:arachidonate secretion"/>
    <property type="evidence" value="ECO:0007669"/>
    <property type="project" value="InterPro"/>
</dbReference>
<evidence type="ECO:0000256" key="1">
    <source>
        <dbReference type="SAM" id="SignalP"/>
    </source>
</evidence>
<reference evidence="2 3" key="1">
    <citation type="submission" date="2014-11" db="EMBL/GenBank/DDBJ databases">
        <authorList>
            <person name="Zhu J."/>
            <person name="Qi W."/>
            <person name="Song R."/>
        </authorList>
    </citation>
    <scope>NUCLEOTIDE SEQUENCE [LARGE SCALE GENOMIC DNA]</scope>
</reference>
<dbReference type="AlphaFoldDB" id="A0A0G4ERS3"/>
<dbReference type="EMBL" id="CDMY01000301">
    <property type="protein sequence ID" value="CEM00909.1"/>
    <property type="molecule type" value="Genomic_DNA"/>
</dbReference>
<keyword evidence="3" id="KW-1185">Reference proteome</keyword>
<dbReference type="GO" id="GO:0004623">
    <property type="term" value="F:phospholipase A2 activity"/>
    <property type="evidence" value="ECO:0007669"/>
    <property type="project" value="InterPro"/>
</dbReference>
<proteinExistence type="predicted"/>
<dbReference type="VEuPathDB" id="CryptoDB:Vbra_13044"/>
<dbReference type="Proteomes" id="UP000041254">
    <property type="component" value="Unassembled WGS sequence"/>
</dbReference>